<keyword evidence="1" id="KW-0812">Transmembrane</keyword>
<gene>
    <name evidence="2" type="ORF">X975_10279</name>
</gene>
<keyword evidence="3" id="KW-1185">Reference proteome</keyword>
<sequence>METAKLLVVIISLVLRRLLIVVGCVEGIIVHVKKLL</sequence>
<organism evidence="2 3">
    <name type="scientific">Stegodyphus mimosarum</name>
    <name type="common">African social velvet spider</name>
    <dbReference type="NCBI Taxonomy" id="407821"/>
    <lineage>
        <taxon>Eukaryota</taxon>
        <taxon>Metazoa</taxon>
        <taxon>Ecdysozoa</taxon>
        <taxon>Arthropoda</taxon>
        <taxon>Chelicerata</taxon>
        <taxon>Arachnida</taxon>
        <taxon>Araneae</taxon>
        <taxon>Araneomorphae</taxon>
        <taxon>Entelegynae</taxon>
        <taxon>Eresoidea</taxon>
        <taxon>Eresidae</taxon>
        <taxon>Stegodyphus</taxon>
    </lineage>
</organism>
<dbReference type="AlphaFoldDB" id="A0A087U065"/>
<evidence type="ECO:0000313" key="3">
    <source>
        <dbReference type="Proteomes" id="UP000054359"/>
    </source>
</evidence>
<dbReference type="Proteomes" id="UP000054359">
    <property type="component" value="Unassembled WGS sequence"/>
</dbReference>
<name>A0A087U065_STEMI</name>
<reference evidence="2 3" key="1">
    <citation type="submission" date="2013-11" db="EMBL/GenBank/DDBJ databases">
        <title>Genome sequencing of Stegodyphus mimosarum.</title>
        <authorList>
            <person name="Bechsgaard J."/>
        </authorList>
    </citation>
    <scope>NUCLEOTIDE SEQUENCE [LARGE SCALE GENOMIC DNA]</scope>
</reference>
<feature type="non-terminal residue" evidence="2">
    <location>
        <position position="36"/>
    </location>
</feature>
<protein>
    <submittedName>
        <fullName evidence="2">Uncharacterized protein</fullName>
    </submittedName>
</protein>
<feature type="transmembrane region" description="Helical" evidence="1">
    <location>
        <begin position="6"/>
        <end position="30"/>
    </location>
</feature>
<evidence type="ECO:0000313" key="2">
    <source>
        <dbReference type="EMBL" id="KFM70754.1"/>
    </source>
</evidence>
<keyword evidence="1" id="KW-0472">Membrane</keyword>
<evidence type="ECO:0000256" key="1">
    <source>
        <dbReference type="SAM" id="Phobius"/>
    </source>
</evidence>
<keyword evidence="1" id="KW-1133">Transmembrane helix</keyword>
<dbReference type="EMBL" id="KK117542">
    <property type="protein sequence ID" value="KFM70754.1"/>
    <property type="molecule type" value="Genomic_DNA"/>
</dbReference>
<proteinExistence type="predicted"/>
<accession>A0A087U065</accession>